<dbReference type="GO" id="GO:0071555">
    <property type="term" value="P:cell wall organization"/>
    <property type="evidence" value="ECO:0007669"/>
    <property type="project" value="InterPro"/>
</dbReference>
<dbReference type="SUPFAM" id="SSF49354">
    <property type="entry name" value="PapD-like"/>
    <property type="match status" value="1"/>
</dbReference>
<evidence type="ECO:0000313" key="14">
    <source>
        <dbReference type="Proteomes" id="UP000224974"/>
    </source>
</evidence>
<dbReference type="GO" id="GO:0030288">
    <property type="term" value="C:outer membrane-bounded periplasmic space"/>
    <property type="evidence" value="ECO:0007669"/>
    <property type="project" value="InterPro"/>
</dbReference>
<dbReference type="SUPFAM" id="SSF49584">
    <property type="entry name" value="Periplasmic chaperone C-domain"/>
    <property type="match status" value="1"/>
</dbReference>
<dbReference type="InterPro" id="IPR036316">
    <property type="entry name" value="Pili_assmbl_chap_C_dom_sf"/>
</dbReference>
<dbReference type="Proteomes" id="UP000373449">
    <property type="component" value="Unassembled WGS sequence"/>
</dbReference>
<dbReference type="Pfam" id="PF02753">
    <property type="entry name" value="PapD_C"/>
    <property type="match status" value="1"/>
</dbReference>
<keyword evidence="4 9" id="KW-0732">Signal</keyword>
<feature type="chain" id="PRO_5036036617" evidence="9">
    <location>
        <begin position="26"/>
        <end position="234"/>
    </location>
</feature>
<evidence type="ECO:0000256" key="6">
    <source>
        <dbReference type="ARBA" id="ARBA00023186"/>
    </source>
</evidence>
<evidence type="ECO:0000256" key="3">
    <source>
        <dbReference type="ARBA" id="ARBA00022558"/>
    </source>
</evidence>
<reference evidence="14" key="2">
    <citation type="submission" date="2017-09" db="EMBL/GenBank/DDBJ databases">
        <title>FDA dAtabase for Regulatory Grade micrObial Sequences (FDA-ARGOS): Supporting development and validation of Infectious Disease Dx tests.</title>
        <authorList>
            <person name="Minogue T."/>
            <person name="Wolcott M."/>
            <person name="Wasieloski L."/>
            <person name="Aguilar W."/>
            <person name="Moore D."/>
            <person name="Tallon L."/>
            <person name="Sadzewicz L."/>
            <person name="Ott S."/>
            <person name="Zhao X."/>
            <person name="Nagaraj S."/>
            <person name="Vavikolanu K."/>
            <person name="Aluvathingal J."/>
            <person name="Nadendla S."/>
            <person name="Sichtig H."/>
        </authorList>
    </citation>
    <scope>NUCLEOTIDE SEQUENCE [LARGE SCALE GENOMIC DNA]</scope>
    <source>
        <strain evidence="14">FDAARGOS_387</strain>
    </source>
</reference>
<reference evidence="13 15" key="3">
    <citation type="submission" date="2019-03" db="EMBL/GenBank/DDBJ databases">
        <authorList>
            <consortium name="Pathogen Informatics"/>
        </authorList>
    </citation>
    <scope>NUCLEOTIDE SEQUENCE [LARGE SCALE GENOMIC DNA]</scope>
    <source>
        <strain evidence="13 15">NCTC12282</strain>
    </source>
</reference>
<dbReference type="PANTHER" id="PTHR30251">
    <property type="entry name" value="PILUS ASSEMBLY CHAPERONE"/>
    <property type="match status" value="1"/>
</dbReference>
<proteinExistence type="inferred from homology"/>
<dbReference type="AlphaFoldDB" id="A0A2C6DKR5"/>
<keyword evidence="7" id="KW-0393">Immunoglobulin domain</keyword>
<dbReference type="OrthoDB" id="9131059at2"/>
<accession>A0A2C6DKR5</accession>
<evidence type="ECO:0000313" key="13">
    <source>
        <dbReference type="EMBL" id="VFS47691.1"/>
    </source>
</evidence>
<dbReference type="InterPro" id="IPR008962">
    <property type="entry name" value="PapD-like_sf"/>
</dbReference>
<dbReference type="PANTHER" id="PTHR30251:SF2">
    <property type="entry name" value="FIMBRIAL CHAPERONE YADV-RELATED"/>
    <property type="match status" value="1"/>
</dbReference>
<feature type="signal peptide" evidence="9">
    <location>
        <begin position="1"/>
        <end position="25"/>
    </location>
</feature>
<dbReference type="InterPro" id="IPR013783">
    <property type="entry name" value="Ig-like_fold"/>
</dbReference>
<dbReference type="Gene3D" id="2.60.40.10">
    <property type="entry name" value="Immunoglobulins"/>
    <property type="match status" value="2"/>
</dbReference>
<keyword evidence="3" id="KW-1029">Fimbrium biogenesis</keyword>
<comment type="subcellular location">
    <subcellularLocation>
        <location evidence="1 8">Periplasm</location>
    </subcellularLocation>
</comment>
<comment type="similarity">
    <text evidence="2 8">Belongs to the periplasmic pilus chaperone family.</text>
</comment>
<evidence type="ECO:0000256" key="8">
    <source>
        <dbReference type="RuleBase" id="RU003918"/>
    </source>
</evidence>
<dbReference type="PRINTS" id="PR00969">
    <property type="entry name" value="CHAPERONPILI"/>
</dbReference>
<dbReference type="EMBL" id="CAADJA010000002">
    <property type="protein sequence ID" value="VFS47691.1"/>
    <property type="molecule type" value="Genomic_DNA"/>
</dbReference>
<gene>
    <name evidence="13" type="primary">papD_1</name>
    <name evidence="12" type="ORF">CRN84_08810</name>
    <name evidence="13" type="ORF">NCTC12282_02629</name>
</gene>
<feature type="domain" description="Pili assembly chaperone N-terminal" evidence="10">
    <location>
        <begin position="26"/>
        <end position="146"/>
    </location>
</feature>
<dbReference type="InterPro" id="IPR050643">
    <property type="entry name" value="Periplasmic_pilus_chap"/>
</dbReference>
<evidence type="ECO:0000256" key="7">
    <source>
        <dbReference type="ARBA" id="ARBA00023319"/>
    </source>
</evidence>
<dbReference type="Proteomes" id="UP000224974">
    <property type="component" value="Unassembled WGS sequence"/>
</dbReference>
<evidence type="ECO:0000259" key="11">
    <source>
        <dbReference type="Pfam" id="PF02753"/>
    </source>
</evidence>
<organism evidence="12 14">
    <name type="scientific">Budvicia aquatica</name>
    <dbReference type="NCBI Taxonomy" id="82979"/>
    <lineage>
        <taxon>Bacteria</taxon>
        <taxon>Pseudomonadati</taxon>
        <taxon>Pseudomonadota</taxon>
        <taxon>Gammaproteobacteria</taxon>
        <taxon>Enterobacterales</taxon>
        <taxon>Budviciaceae</taxon>
        <taxon>Budvicia</taxon>
    </lineage>
</organism>
<keyword evidence="6 8" id="KW-0143">Chaperone</keyword>
<evidence type="ECO:0000256" key="4">
    <source>
        <dbReference type="ARBA" id="ARBA00022729"/>
    </source>
</evidence>
<evidence type="ECO:0000313" key="15">
    <source>
        <dbReference type="Proteomes" id="UP000373449"/>
    </source>
</evidence>
<reference evidence="12" key="1">
    <citation type="submission" date="2017-09" db="EMBL/GenBank/DDBJ databases">
        <title>FDA dAtabase for Regulatory Grade micrObial Sequences (FDA-ARGOS): Supporting development and validation of Infectious Disease Dx tests.</title>
        <authorList>
            <person name="Minogue T."/>
            <person name="Wolcott M."/>
            <person name="Wasieloski L."/>
            <person name="Aguilar W."/>
            <person name="Moore D."/>
            <person name="Tallon L.J."/>
            <person name="Sadzewicz L."/>
            <person name="Ott S."/>
            <person name="Zhao X."/>
            <person name="Nagaraj S."/>
            <person name="Vavikolanu K."/>
            <person name="Aluvathingal J."/>
            <person name="Nadendla S."/>
            <person name="Sichtig H."/>
        </authorList>
    </citation>
    <scope>NUCLEOTIDE SEQUENCE</scope>
    <source>
        <strain evidence="12">FDAARGOS_387</strain>
    </source>
</reference>
<dbReference type="InterPro" id="IPR001829">
    <property type="entry name" value="Pili_assmbl_chaperone_bac"/>
</dbReference>
<evidence type="ECO:0000256" key="1">
    <source>
        <dbReference type="ARBA" id="ARBA00004418"/>
    </source>
</evidence>
<dbReference type="InterPro" id="IPR018046">
    <property type="entry name" value="Pili_assmbl_chaperone_CS"/>
</dbReference>
<dbReference type="Pfam" id="PF00345">
    <property type="entry name" value="PapD_N"/>
    <property type="match status" value="1"/>
</dbReference>
<evidence type="ECO:0000256" key="2">
    <source>
        <dbReference type="ARBA" id="ARBA00007399"/>
    </source>
</evidence>
<protein>
    <submittedName>
        <fullName evidence="13">Chaperone protein papD</fullName>
    </submittedName>
</protein>
<sequence>MKNNKIFGQVAALIFALTLTAPALAGIVITGTRVIYPEGEREVMVKVENKGDKPVLIQSWVDDGDAEASPETTKAPFTITPPVNRVNAGKGQTLRLMYIGEGLPKDKESVFWLSVLEVPPRAKEQANQLQMAFRSRIKIFYRPKALPGDANIAGESVTWRRVSGGVEAKNPTPYYVSLANIASDKEGKKIIAEGGMVAPGSTQFFPMKSSLSTIYPSYINDYGGIWPTPQPVAP</sequence>
<dbReference type="InterPro" id="IPR016148">
    <property type="entry name" value="Pili_assmbl_chaperone_C"/>
</dbReference>
<feature type="domain" description="Pili assembly chaperone C-terminal" evidence="11">
    <location>
        <begin position="169"/>
        <end position="225"/>
    </location>
</feature>
<dbReference type="RefSeq" id="WP_029096053.1">
    <property type="nucleotide sequence ID" value="NZ_CAADJA010000002.1"/>
</dbReference>
<dbReference type="EMBL" id="PDDX01000001">
    <property type="protein sequence ID" value="PHI29421.1"/>
    <property type="molecule type" value="Genomic_DNA"/>
</dbReference>
<dbReference type="PROSITE" id="PS00635">
    <property type="entry name" value="PILI_CHAPERONE"/>
    <property type="match status" value="1"/>
</dbReference>
<dbReference type="FunFam" id="2.60.40.10:FF:000458">
    <property type="entry name" value="Molecular chaperone FimC"/>
    <property type="match status" value="1"/>
</dbReference>
<name>A0A2C6DKR5_9GAMM</name>
<keyword evidence="14" id="KW-1185">Reference proteome</keyword>
<evidence type="ECO:0000256" key="5">
    <source>
        <dbReference type="ARBA" id="ARBA00022764"/>
    </source>
</evidence>
<evidence type="ECO:0000313" key="12">
    <source>
        <dbReference type="EMBL" id="PHI29421.1"/>
    </source>
</evidence>
<dbReference type="InterPro" id="IPR016147">
    <property type="entry name" value="Pili_assmbl_chaperone_N"/>
</dbReference>
<keyword evidence="5" id="KW-0574">Periplasm</keyword>
<evidence type="ECO:0000256" key="9">
    <source>
        <dbReference type="SAM" id="SignalP"/>
    </source>
</evidence>
<dbReference type="STRING" id="1111728.GCA_000427805_04541"/>
<evidence type="ECO:0000259" key="10">
    <source>
        <dbReference type="Pfam" id="PF00345"/>
    </source>
</evidence>